<keyword evidence="3" id="KW-0540">Nuclease</keyword>
<dbReference type="GO" id="GO:0004519">
    <property type="term" value="F:endonuclease activity"/>
    <property type="evidence" value="ECO:0007669"/>
    <property type="project" value="UniProtKB-KW"/>
</dbReference>
<accession>A0A6M3IM37</accession>
<evidence type="ECO:0000313" key="4">
    <source>
        <dbReference type="EMBL" id="QJA72219.1"/>
    </source>
</evidence>
<keyword evidence="3" id="KW-0378">Hydrolase</keyword>
<sequence>MYTDKQMLKVHTERFWSNVDKEGPNSCWIWKGSVNSMGHGQMLFMRRNITAHRVSWIINVGPIPKRKCILHHCDNRLCVNPAHLYVGTQSDNNRDRAHRNPTGQGGRFTKVPDIEIERIRNMSRNYSQAFLSRLFNYHPSTISRIINKR</sequence>
<evidence type="ECO:0000256" key="1">
    <source>
        <dbReference type="SAM" id="MobiDB-lite"/>
    </source>
</evidence>
<protein>
    <submittedName>
        <fullName evidence="3">Putative homing endonuclease</fullName>
    </submittedName>
</protein>
<proteinExistence type="predicted"/>
<dbReference type="AlphaFoldDB" id="A0A6M3IM37"/>
<evidence type="ECO:0000313" key="3">
    <source>
        <dbReference type="EMBL" id="QJA57482.1"/>
    </source>
</evidence>
<dbReference type="InterPro" id="IPR044925">
    <property type="entry name" value="His-Me_finger_sf"/>
</dbReference>
<dbReference type="InterPro" id="IPR044930">
    <property type="entry name" value="Homing_endonuclease_His-Me"/>
</dbReference>
<dbReference type="EMBL" id="MT141934">
    <property type="protein sequence ID" value="QJA72219.1"/>
    <property type="molecule type" value="Genomic_DNA"/>
</dbReference>
<gene>
    <name evidence="4" type="ORF">MM415A02836_0003</name>
    <name evidence="3" type="ORF">MM415B01632_0030</name>
    <name evidence="5" type="ORF">TM448B05652_0003</name>
</gene>
<reference evidence="3" key="1">
    <citation type="submission" date="2020-03" db="EMBL/GenBank/DDBJ databases">
        <title>The deep terrestrial virosphere.</title>
        <authorList>
            <person name="Holmfeldt K."/>
            <person name="Nilsson E."/>
            <person name="Simone D."/>
            <person name="Lopez-Fernandez M."/>
            <person name="Wu X."/>
            <person name="de Brujin I."/>
            <person name="Lundin D."/>
            <person name="Andersson A."/>
            <person name="Bertilsson S."/>
            <person name="Dopson M."/>
        </authorList>
    </citation>
    <scope>NUCLEOTIDE SEQUENCE</scope>
    <source>
        <strain evidence="4">MM415A02836</strain>
        <strain evidence="3">MM415B01632</strain>
        <strain evidence="5">TM448B05652</strain>
    </source>
</reference>
<dbReference type="EMBL" id="MT141275">
    <property type="protein sequence ID" value="QJA57482.1"/>
    <property type="molecule type" value="Genomic_DNA"/>
</dbReference>
<feature type="region of interest" description="Disordered" evidence="1">
    <location>
        <begin position="89"/>
        <end position="108"/>
    </location>
</feature>
<evidence type="ECO:0000313" key="5">
    <source>
        <dbReference type="EMBL" id="QJI03962.1"/>
    </source>
</evidence>
<keyword evidence="3" id="KW-0255">Endonuclease</keyword>
<organism evidence="3">
    <name type="scientific">viral metagenome</name>
    <dbReference type="NCBI Taxonomy" id="1070528"/>
    <lineage>
        <taxon>unclassified sequences</taxon>
        <taxon>metagenomes</taxon>
        <taxon>organismal metagenomes</taxon>
    </lineage>
</organism>
<dbReference type="EMBL" id="MT145135">
    <property type="protein sequence ID" value="QJI03962.1"/>
    <property type="molecule type" value="Genomic_DNA"/>
</dbReference>
<evidence type="ECO:0000259" key="2">
    <source>
        <dbReference type="Pfam" id="PF13392"/>
    </source>
</evidence>
<dbReference type="Gene3D" id="3.90.75.10">
    <property type="entry name" value="Homing Intron 3 (I-ppo) Encoded Endonuclease, Chain A"/>
    <property type="match status" value="1"/>
</dbReference>
<name>A0A6M3IM37_9ZZZZ</name>
<feature type="domain" description="HNH nuclease" evidence="2">
    <location>
        <begin position="51"/>
        <end position="94"/>
    </location>
</feature>
<dbReference type="Pfam" id="PF13392">
    <property type="entry name" value="HNH_3"/>
    <property type="match status" value="1"/>
</dbReference>
<dbReference type="InterPro" id="IPR003615">
    <property type="entry name" value="HNH_nuc"/>
</dbReference>
<dbReference type="SUPFAM" id="SSF54060">
    <property type="entry name" value="His-Me finger endonucleases"/>
    <property type="match status" value="1"/>
</dbReference>